<dbReference type="PANTHER" id="PTHR43712">
    <property type="entry name" value="PUTATIVE (AFU_ORTHOLOGUE AFUA_4G14580)-RELATED"/>
    <property type="match status" value="1"/>
</dbReference>
<reference evidence="6 7" key="2">
    <citation type="submission" date="2015-05" db="EMBL/GenBank/DDBJ databases">
        <authorList>
            <person name="Morales-Cruz A."/>
            <person name="Amrine K.C."/>
            <person name="Cantu D."/>
        </authorList>
    </citation>
    <scope>NUCLEOTIDE SEQUENCE [LARGE SCALE GENOMIC DNA]</scope>
    <source>
        <strain evidence="6">UCRPC4</strain>
    </source>
</reference>
<keyword evidence="7" id="KW-1185">Reference proteome</keyword>
<comment type="caution">
    <text evidence="6">The sequence shown here is derived from an EMBL/GenBank/DDBJ whole genome shotgun (WGS) entry which is preliminary data.</text>
</comment>
<dbReference type="Pfam" id="PF00891">
    <property type="entry name" value="Methyltransf_2"/>
    <property type="match status" value="1"/>
</dbReference>
<evidence type="ECO:0000256" key="2">
    <source>
        <dbReference type="ARBA" id="ARBA00022679"/>
    </source>
</evidence>
<feature type="region of interest" description="Disordered" evidence="4">
    <location>
        <begin position="299"/>
        <end position="347"/>
    </location>
</feature>
<dbReference type="GO" id="GO:0008171">
    <property type="term" value="F:O-methyltransferase activity"/>
    <property type="evidence" value="ECO:0007669"/>
    <property type="project" value="InterPro"/>
</dbReference>
<dbReference type="InterPro" id="IPR016461">
    <property type="entry name" value="COMT-like"/>
</dbReference>
<evidence type="ECO:0000313" key="6">
    <source>
        <dbReference type="EMBL" id="KKY14875.1"/>
    </source>
</evidence>
<sequence>MSVVHEVAADTYEPTRLASALVDPLHAASILYSVEVFVPAFFALPEFLKKTNYTVPRDPLDSPFQLWFNTKEHMFEWIHKRPELMQEFNKFMGAYSLSRKRWMEPGCVPIDEVLANDASKDPDSVFLVDVGGGNGHDLMHFQKNYPDISGRLILQDLPGTIETAKDKLTPGIEAMAHDFFTPQPIKGARAYYLHSILHDWPTQKCHEILSNLIPALTPGYSKILINENVIPDQGAYWENTGLDWVMLTLYSSEERREKIWRELCEGVGLKINRIWEFEKGTESIIECELAISKDSEVPIVDGKGELNGKQNSPRETDGDDVVKDPVVTTDDIPNPPEPSTAEVPSSF</sequence>
<accession>A0A0G2GCS9</accession>
<feature type="compositionally biased region" description="Basic and acidic residues" evidence="4">
    <location>
        <begin position="299"/>
        <end position="323"/>
    </location>
</feature>
<dbReference type="Gene3D" id="3.40.50.150">
    <property type="entry name" value="Vaccinia Virus protein VP39"/>
    <property type="match status" value="1"/>
</dbReference>
<organism evidence="6 7">
    <name type="scientific">Phaeomoniella chlamydospora</name>
    <name type="common">Phaeoacremonium chlamydosporum</name>
    <dbReference type="NCBI Taxonomy" id="158046"/>
    <lineage>
        <taxon>Eukaryota</taxon>
        <taxon>Fungi</taxon>
        <taxon>Dikarya</taxon>
        <taxon>Ascomycota</taxon>
        <taxon>Pezizomycotina</taxon>
        <taxon>Eurotiomycetes</taxon>
        <taxon>Chaetothyriomycetidae</taxon>
        <taxon>Phaeomoniellales</taxon>
        <taxon>Phaeomoniellaceae</taxon>
        <taxon>Phaeomoniella</taxon>
    </lineage>
</organism>
<dbReference type="PROSITE" id="PS51683">
    <property type="entry name" value="SAM_OMT_II"/>
    <property type="match status" value="1"/>
</dbReference>
<dbReference type="SUPFAM" id="SSF53335">
    <property type="entry name" value="S-adenosyl-L-methionine-dependent methyltransferases"/>
    <property type="match status" value="1"/>
</dbReference>
<protein>
    <submittedName>
        <fullName evidence="6">Putative sterigmatocystin 8-o-methyltransferase</fullName>
    </submittedName>
</protein>
<reference evidence="6 7" key="1">
    <citation type="submission" date="2015-05" db="EMBL/GenBank/DDBJ databases">
        <title>Distinctive expansion of gene families associated with plant cell wall degradation and secondary metabolism in the genomes of grapevine trunk pathogens.</title>
        <authorList>
            <person name="Lawrence D.P."/>
            <person name="Travadon R."/>
            <person name="Rolshausen P.E."/>
            <person name="Baumgartner K."/>
        </authorList>
    </citation>
    <scope>NUCLEOTIDE SEQUENCE [LARGE SCALE GENOMIC DNA]</scope>
    <source>
        <strain evidence="6">UCRPC4</strain>
    </source>
</reference>
<dbReference type="InterPro" id="IPR001077">
    <property type="entry name" value="COMT_C"/>
</dbReference>
<dbReference type="PANTHER" id="PTHR43712:SF1">
    <property type="entry name" value="HYPOTHETICAL O-METHYLTRANSFERASE (EUROFUNG)-RELATED"/>
    <property type="match status" value="1"/>
</dbReference>
<evidence type="ECO:0000313" key="7">
    <source>
        <dbReference type="Proteomes" id="UP000053317"/>
    </source>
</evidence>
<evidence type="ECO:0000256" key="1">
    <source>
        <dbReference type="ARBA" id="ARBA00022603"/>
    </source>
</evidence>
<dbReference type="AlphaFoldDB" id="A0A0G2GCS9"/>
<keyword evidence="1 6" id="KW-0489">Methyltransferase</keyword>
<dbReference type="Proteomes" id="UP000053317">
    <property type="component" value="Unassembled WGS sequence"/>
</dbReference>
<feature type="domain" description="O-methyltransferase C-terminal" evidence="5">
    <location>
        <begin position="127"/>
        <end position="268"/>
    </location>
</feature>
<proteinExistence type="predicted"/>
<evidence type="ECO:0000259" key="5">
    <source>
        <dbReference type="Pfam" id="PF00891"/>
    </source>
</evidence>
<dbReference type="InterPro" id="IPR029063">
    <property type="entry name" value="SAM-dependent_MTases_sf"/>
</dbReference>
<evidence type="ECO:0000256" key="4">
    <source>
        <dbReference type="SAM" id="MobiDB-lite"/>
    </source>
</evidence>
<keyword evidence="2 6" id="KW-0808">Transferase</keyword>
<evidence type="ECO:0000256" key="3">
    <source>
        <dbReference type="ARBA" id="ARBA00022691"/>
    </source>
</evidence>
<dbReference type="GO" id="GO:0032259">
    <property type="term" value="P:methylation"/>
    <property type="evidence" value="ECO:0007669"/>
    <property type="project" value="UniProtKB-KW"/>
</dbReference>
<dbReference type="OrthoDB" id="1535081at2759"/>
<gene>
    <name evidence="6" type="ORF">UCRPC4_g06642</name>
</gene>
<keyword evidence="3" id="KW-0949">S-adenosyl-L-methionine</keyword>
<dbReference type="EMBL" id="LCWF01000205">
    <property type="protein sequence ID" value="KKY14875.1"/>
    <property type="molecule type" value="Genomic_DNA"/>
</dbReference>
<name>A0A0G2GCS9_PHACM</name>